<dbReference type="InterPro" id="IPR041546">
    <property type="entry name" value="ClpA/ClpB_AAA_lid"/>
</dbReference>
<dbReference type="PRINTS" id="PR00300">
    <property type="entry name" value="CLPPROTEASEA"/>
</dbReference>
<keyword evidence="2 6" id="KW-0547">Nucleotide-binding</keyword>
<dbReference type="Pfam" id="PF10431">
    <property type="entry name" value="ClpB_D2-small"/>
    <property type="match status" value="1"/>
</dbReference>
<accession>A0A2M7TMI9</accession>
<keyword evidence="9" id="KW-0645">Protease</keyword>
<dbReference type="InterPro" id="IPR004176">
    <property type="entry name" value="Clp_R_N"/>
</dbReference>
<sequence>MDYFTERAKGIIQKATLEAQSMNHSVLDTEHLLLALVDDDAVGKKLLAELELKGDDIKQYLHTIVPKGSSTPTQLELSPRAKRVFELAFDEARQLGHNYVGSEHLLLGLIREGEGLAAQTLLKFGVSLINARTKVSTNAGKLEKDGSYPSQSQTPQLDEFTRDLTYEAQEGKLDPVIGRMAEIDRVINILSRRRKNNPVLIGEPGVGKTAIAEGLATKIIQGDVPEILKDKRLLALDMGSLIAGTKYRGEFEERMKGIIGEIEKNKQNIILFIDELHTIVGAGGAEGAIDASNLLKPALARGDLQAIGATTLTEYKKHIEKDAALERRFQPVIVPENTVLQTIEILRGLKDRYEAHHRVKISDEAIVSSAELSDRYVSDRFLPDKAIDLIDEACAEVRLRTVAPPSNLEEVRKSIQIKKRELAEAQSNDESDKQHALEEELSKLTKTEADITELWQKTKATDTPEVSVDDVASVLSKMTGVPVTRLTEVEKKRLMNLEAQLHQRIIGQHEAVSAVSEAIRRARAGLKDINRPIGSFMFLGPTGVGKTELSKALAEVLYGDERHMIRLDMSEFQESHTVARLIGSPPGYVGHEEGGQLTEQVRRTPYSIILLDEIEKAHDDVFNILLQILEDGRMTDGQGKTVDFKNTIIIMTSNLASDIIQKAGAQGKAASKLEESIELVVKATFRPEFLNRIDEFVIFHTLTKDHMKSIVQLQLEHTRRLVAAQDMDVTFSDDVKKYLVDKGYDQEFGARPLRRLIQREIESGLSTLLLTEQIAKGEEITVTLHSDGVIQFAHAKPKKSRTSV</sequence>
<feature type="domain" description="Clp R" evidence="8">
    <location>
        <begin position="1"/>
        <end position="145"/>
    </location>
</feature>
<evidence type="ECO:0000256" key="1">
    <source>
        <dbReference type="ARBA" id="ARBA00022737"/>
    </source>
</evidence>
<keyword evidence="4 6" id="KW-0143">Chaperone</keyword>
<dbReference type="GO" id="GO:0005737">
    <property type="term" value="C:cytoplasm"/>
    <property type="evidence" value="ECO:0007669"/>
    <property type="project" value="TreeGrafter"/>
</dbReference>
<dbReference type="Pfam" id="PF02861">
    <property type="entry name" value="Clp_N"/>
    <property type="match status" value="1"/>
</dbReference>
<dbReference type="GO" id="GO:0034605">
    <property type="term" value="P:cellular response to heat"/>
    <property type="evidence" value="ECO:0007669"/>
    <property type="project" value="TreeGrafter"/>
</dbReference>
<dbReference type="InterPro" id="IPR028299">
    <property type="entry name" value="ClpA/B_CS2"/>
</dbReference>
<dbReference type="Gene3D" id="3.40.50.300">
    <property type="entry name" value="P-loop containing nucleotide triphosphate hydrolases"/>
    <property type="match status" value="2"/>
</dbReference>
<dbReference type="InterPro" id="IPR001270">
    <property type="entry name" value="ClpA/B"/>
</dbReference>
<reference evidence="10" key="1">
    <citation type="submission" date="2017-09" db="EMBL/GenBank/DDBJ databases">
        <title>Depth-based differentiation of microbial function through sediment-hosted aquifers and enrichment of novel symbionts in the deep terrestrial subsurface.</title>
        <authorList>
            <person name="Probst A.J."/>
            <person name="Ladd B."/>
            <person name="Jarett J.K."/>
            <person name="Geller-Mcgrath D.E."/>
            <person name="Sieber C.M.K."/>
            <person name="Emerson J.B."/>
            <person name="Anantharaman K."/>
            <person name="Thomas B.C."/>
            <person name="Malmstrom R."/>
            <person name="Stieglmeier M."/>
            <person name="Klingl A."/>
            <person name="Woyke T."/>
            <person name="Ryan C.M."/>
            <person name="Banfield J.F."/>
        </authorList>
    </citation>
    <scope>NUCLEOTIDE SEQUENCE [LARGE SCALE GENOMIC DNA]</scope>
</reference>
<evidence type="ECO:0000256" key="5">
    <source>
        <dbReference type="PROSITE-ProRule" id="PRU01251"/>
    </source>
</evidence>
<feature type="coiled-coil region" evidence="7">
    <location>
        <begin position="408"/>
        <end position="440"/>
    </location>
</feature>
<proteinExistence type="inferred from homology"/>
<gene>
    <name evidence="9" type="ORF">COY32_00605</name>
</gene>
<dbReference type="PROSITE" id="PS00870">
    <property type="entry name" value="CLPAB_1"/>
    <property type="match status" value="1"/>
</dbReference>
<protein>
    <submittedName>
        <fullName evidence="9">ATP-dependent Clp protease ATP-binding subunit ClpC</fullName>
    </submittedName>
</protein>
<evidence type="ECO:0000259" key="8">
    <source>
        <dbReference type="PROSITE" id="PS51903"/>
    </source>
</evidence>
<keyword evidence="3 6" id="KW-0067">ATP-binding</keyword>
<dbReference type="InterPro" id="IPR036628">
    <property type="entry name" value="Clp_N_dom_sf"/>
</dbReference>
<evidence type="ECO:0000256" key="7">
    <source>
        <dbReference type="SAM" id="Coils"/>
    </source>
</evidence>
<keyword evidence="1 5" id="KW-0677">Repeat</keyword>
<dbReference type="EMBL" id="PFNL01000016">
    <property type="protein sequence ID" value="PIZ48078.1"/>
    <property type="molecule type" value="Genomic_DNA"/>
</dbReference>
<dbReference type="GO" id="GO:0016887">
    <property type="term" value="F:ATP hydrolysis activity"/>
    <property type="evidence" value="ECO:0007669"/>
    <property type="project" value="InterPro"/>
</dbReference>
<dbReference type="InterPro" id="IPR018368">
    <property type="entry name" value="ClpA/B_CS1"/>
</dbReference>
<dbReference type="InterPro" id="IPR003959">
    <property type="entry name" value="ATPase_AAA_core"/>
</dbReference>
<dbReference type="SUPFAM" id="SSF81923">
    <property type="entry name" value="Double Clp-N motif"/>
    <property type="match status" value="1"/>
</dbReference>
<dbReference type="PROSITE" id="PS00871">
    <property type="entry name" value="CLPAB_2"/>
    <property type="match status" value="1"/>
</dbReference>
<dbReference type="FunFam" id="3.40.50.300:FF:000010">
    <property type="entry name" value="Chaperone clpB 1, putative"/>
    <property type="match status" value="1"/>
</dbReference>
<dbReference type="InterPro" id="IPR003593">
    <property type="entry name" value="AAA+_ATPase"/>
</dbReference>
<dbReference type="Gene3D" id="1.10.1780.10">
    <property type="entry name" value="Clp, N-terminal domain"/>
    <property type="match status" value="1"/>
</dbReference>
<organism evidence="9 10">
    <name type="scientific">candidate division WWE3 bacterium CG_4_10_14_0_2_um_filter_41_14</name>
    <dbReference type="NCBI Taxonomy" id="1975072"/>
    <lineage>
        <taxon>Bacteria</taxon>
        <taxon>Katanobacteria</taxon>
    </lineage>
</organism>
<comment type="caution">
    <text evidence="9">The sequence shown here is derived from an EMBL/GenBank/DDBJ whole genome shotgun (WGS) entry which is preliminary data.</text>
</comment>
<dbReference type="CDD" id="cd19499">
    <property type="entry name" value="RecA-like_ClpB_Hsp104-like"/>
    <property type="match status" value="1"/>
</dbReference>
<dbReference type="InterPro" id="IPR027417">
    <property type="entry name" value="P-loop_NTPase"/>
</dbReference>
<dbReference type="PANTHER" id="PTHR11638">
    <property type="entry name" value="ATP-DEPENDENT CLP PROTEASE"/>
    <property type="match status" value="1"/>
</dbReference>
<dbReference type="AlphaFoldDB" id="A0A2M7TMI9"/>
<keyword evidence="7" id="KW-0175">Coiled coil</keyword>
<evidence type="ECO:0000313" key="9">
    <source>
        <dbReference type="EMBL" id="PIZ48078.1"/>
    </source>
</evidence>
<keyword evidence="9" id="KW-0378">Hydrolase</keyword>
<dbReference type="SMART" id="SM00382">
    <property type="entry name" value="AAA"/>
    <property type="match status" value="2"/>
</dbReference>
<dbReference type="GO" id="GO:0008233">
    <property type="term" value="F:peptidase activity"/>
    <property type="evidence" value="ECO:0007669"/>
    <property type="project" value="UniProtKB-KW"/>
</dbReference>
<dbReference type="CDD" id="cd00009">
    <property type="entry name" value="AAA"/>
    <property type="match status" value="1"/>
</dbReference>
<evidence type="ECO:0000256" key="2">
    <source>
        <dbReference type="ARBA" id="ARBA00022741"/>
    </source>
</evidence>
<dbReference type="Pfam" id="PF00004">
    <property type="entry name" value="AAA"/>
    <property type="match status" value="1"/>
</dbReference>
<dbReference type="InterPro" id="IPR050130">
    <property type="entry name" value="ClpA_ClpB"/>
</dbReference>
<dbReference type="InterPro" id="IPR019489">
    <property type="entry name" value="Clp_ATPase_C"/>
</dbReference>
<dbReference type="PROSITE" id="PS51903">
    <property type="entry name" value="CLP_R"/>
    <property type="match status" value="1"/>
</dbReference>
<dbReference type="SUPFAM" id="SSF52540">
    <property type="entry name" value="P-loop containing nucleoside triphosphate hydrolases"/>
    <property type="match status" value="2"/>
</dbReference>
<dbReference type="Pfam" id="PF17871">
    <property type="entry name" value="AAA_lid_9"/>
    <property type="match status" value="1"/>
</dbReference>
<dbReference type="Proteomes" id="UP000228920">
    <property type="component" value="Unassembled WGS sequence"/>
</dbReference>
<evidence type="ECO:0000256" key="3">
    <source>
        <dbReference type="ARBA" id="ARBA00022840"/>
    </source>
</evidence>
<dbReference type="PANTHER" id="PTHR11638:SF145">
    <property type="entry name" value="CLPA_B PROTEASE ATP BINDING SUBUNIT-RELATED"/>
    <property type="match status" value="1"/>
</dbReference>
<dbReference type="SMART" id="SM01086">
    <property type="entry name" value="ClpB_D2-small"/>
    <property type="match status" value="1"/>
</dbReference>
<comment type="similarity">
    <text evidence="6">Belongs to the ClpA/ClpB family.</text>
</comment>
<dbReference type="Pfam" id="PF07724">
    <property type="entry name" value="AAA_2"/>
    <property type="match status" value="1"/>
</dbReference>
<evidence type="ECO:0000313" key="10">
    <source>
        <dbReference type="Proteomes" id="UP000228920"/>
    </source>
</evidence>
<evidence type="ECO:0000256" key="4">
    <source>
        <dbReference type="ARBA" id="ARBA00023186"/>
    </source>
</evidence>
<evidence type="ECO:0000256" key="6">
    <source>
        <dbReference type="RuleBase" id="RU004432"/>
    </source>
</evidence>
<dbReference type="GO" id="GO:0005524">
    <property type="term" value="F:ATP binding"/>
    <property type="evidence" value="ECO:0007669"/>
    <property type="project" value="UniProtKB-KW"/>
</dbReference>
<name>A0A2M7TMI9_UNCKA</name>
<dbReference type="Gene3D" id="1.10.8.60">
    <property type="match status" value="2"/>
</dbReference>
<dbReference type="Gene3D" id="4.10.860.10">
    <property type="entry name" value="UVR domain"/>
    <property type="match status" value="1"/>
</dbReference>
<dbReference type="GO" id="GO:0006508">
    <property type="term" value="P:proteolysis"/>
    <property type="evidence" value="ECO:0007669"/>
    <property type="project" value="UniProtKB-KW"/>
</dbReference>
<dbReference type="FunFam" id="3.40.50.300:FF:000025">
    <property type="entry name" value="ATP-dependent Clp protease subunit"/>
    <property type="match status" value="1"/>
</dbReference>